<dbReference type="EMBL" id="CP041692">
    <property type="protein sequence ID" value="QDP96689.1"/>
    <property type="molecule type" value="Genomic_DNA"/>
</dbReference>
<dbReference type="GO" id="GO:0008124">
    <property type="term" value="F:4-alpha-hydroxytetrahydrobiopterin dehydratase activity"/>
    <property type="evidence" value="ECO:0007669"/>
    <property type="project" value="UniProtKB-UniRule"/>
</dbReference>
<evidence type="ECO:0000256" key="3">
    <source>
        <dbReference type="ARBA" id="ARBA00023239"/>
    </source>
</evidence>
<dbReference type="EC" id="4.2.1.96" evidence="4"/>
<comment type="catalytic activity">
    <reaction evidence="1 4">
        <text>(4aS,6R)-4a-hydroxy-L-erythro-5,6,7,8-tetrahydrobiopterin = (6R)-L-erythro-6,7-dihydrobiopterin + H2O</text>
        <dbReference type="Rhea" id="RHEA:11920"/>
        <dbReference type="ChEBI" id="CHEBI:15377"/>
        <dbReference type="ChEBI" id="CHEBI:15642"/>
        <dbReference type="ChEBI" id="CHEBI:43120"/>
        <dbReference type="EC" id="4.2.1.96"/>
    </reaction>
</comment>
<keyword evidence="3 4" id="KW-0456">Lyase</keyword>
<dbReference type="HAMAP" id="MF_00434">
    <property type="entry name" value="Pterin_4_alpha"/>
    <property type="match status" value="1"/>
</dbReference>
<name>A0A516PZS9_9ACTN</name>
<dbReference type="GO" id="GO:0006729">
    <property type="term" value="P:tetrahydrobiopterin biosynthetic process"/>
    <property type="evidence" value="ECO:0007669"/>
    <property type="project" value="InterPro"/>
</dbReference>
<comment type="similarity">
    <text evidence="2 4">Belongs to the pterin-4-alpha-carbinolamine dehydratase family.</text>
</comment>
<dbReference type="KEGG" id="mik:FOE78_12920"/>
<dbReference type="InterPro" id="IPR036428">
    <property type="entry name" value="PCD_sf"/>
</dbReference>
<organism evidence="5 6">
    <name type="scientific">Microlunatus elymi</name>
    <dbReference type="NCBI Taxonomy" id="2596828"/>
    <lineage>
        <taxon>Bacteria</taxon>
        <taxon>Bacillati</taxon>
        <taxon>Actinomycetota</taxon>
        <taxon>Actinomycetes</taxon>
        <taxon>Propionibacteriales</taxon>
        <taxon>Propionibacteriaceae</taxon>
        <taxon>Microlunatus</taxon>
    </lineage>
</organism>
<evidence type="ECO:0000313" key="6">
    <source>
        <dbReference type="Proteomes" id="UP000319263"/>
    </source>
</evidence>
<evidence type="ECO:0000256" key="1">
    <source>
        <dbReference type="ARBA" id="ARBA00001554"/>
    </source>
</evidence>
<keyword evidence="6" id="KW-1185">Reference proteome</keyword>
<dbReference type="Gene3D" id="3.30.1360.20">
    <property type="entry name" value="Transcriptional coactivator/pterin dehydratase"/>
    <property type="match status" value="1"/>
</dbReference>
<dbReference type="Pfam" id="PF01329">
    <property type="entry name" value="Pterin_4a"/>
    <property type="match status" value="1"/>
</dbReference>
<reference evidence="5 6" key="1">
    <citation type="submission" date="2019-07" db="EMBL/GenBank/DDBJ databases">
        <title>Microlunatus dokdonensis sp. nov. isolated from the rhizospheric soil of the wild plant Elymus tsukushiensis.</title>
        <authorList>
            <person name="Ghim S.-Y."/>
            <person name="Hwang Y.-J."/>
            <person name="Son J.-S."/>
            <person name="Shin J.-H."/>
        </authorList>
    </citation>
    <scope>NUCLEOTIDE SEQUENCE [LARGE SCALE GENOMIC DNA]</scope>
    <source>
        <strain evidence="5 6">KUDC0627</strain>
    </source>
</reference>
<evidence type="ECO:0000256" key="2">
    <source>
        <dbReference type="ARBA" id="ARBA00006472"/>
    </source>
</evidence>
<dbReference type="OrthoDB" id="15077at2"/>
<dbReference type="NCBIfam" id="NF002017">
    <property type="entry name" value="PRK00823.1-2"/>
    <property type="match status" value="1"/>
</dbReference>
<dbReference type="PANTHER" id="PTHR12599">
    <property type="entry name" value="PTERIN-4-ALPHA-CARBINOLAMINE DEHYDRATASE"/>
    <property type="match status" value="1"/>
</dbReference>
<protein>
    <recommendedName>
        <fullName evidence="4">Putative pterin-4-alpha-carbinolamine dehydratase</fullName>
        <shortName evidence="4">PHS</shortName>
        <ecNumber evidence="4">4.2.1.96</ecNumber>
    </recommendedName>
    <alternativeName>
        <fullName evidence="4">4-alpha-hydroxy-tetrahydropterin dehydratase</fullName>
    </alternativeName>
    <alternativeName>
        <fullName evidence="4">Pterin carbinolamine dehydratase</fullName>
        <shortName evidence="4">PCD</shortName>
    </alternativeName>
</protein>
<accession>A0A516PZS9</accession>
<dbReference type="InterPro" id="IPR001533">
    <property type="entry name" value="Pterin_deHydtase"/>
</dbReference>
<dbReference type="AlphaFoldDB" id="A0A516PZS9"/>
<evidence type="ECO:0000256" key="4">
    <source>
        <dbReference type="HAMAP-Rule" id="MF_00434"/>
    </source>
</evidence>
<dbReference type="SUPFAM" id="SSF55248">
    <property type="entry name" value="PCD-like"/>
    <property type="match status" value="1"/>
</dbReference>
<sequence>MSRLLDTDEITRQLQDLPDWKLDGDEIAADFTFADFGEAMVFVNRVAALAEDANHHPDIDIRWNKVRLVLTSHDSGGLTQRDIEMAHRISSGE</sequence>
<dbReference type="CDD" id="cd00488">
    <property type="entry name" value="PCD_DCoH"/>
    <property type="match status" value="1"/>
</dbReference>
<dbReference type="PANTHER" id="PTHR12599:SF0">
    <property type="entry name" value="PTERIN-4-ALPHA-CARBINOLAMINE DEHYDRATASE"/>
    <property type="match status" value="1"/>
</dbReference>
<dbReference type="RefSeq" id="WP_143986651.1">
    <property type="nucleotide sequence ID" value="NZ_CP041692.1"/>
</dbReference>
<evidence type="ECO:0000313" key="5">
    <source>
        <dbReference type="EMBL" id="QDP96689.1"/>
    </source>
</evidence>
<gene>
    <name evidence="5" type="ORF">FOE78_12920</name>
</gene>
<proteinExistence type="inferred from homology"/>
<dbReference type="Proteomes" id="UP000319263">
    <property type="component" value="Chromosome"/>
</dbReference>